<feature type="transmembrane region" description="Helical" evidence="1">
    <location>
        <begin position="69"/>
        <end position="86"/>
    </location>
</feature>
<keyword evidence="3" id="KW-1185">Reference proteome</keyword>
<organism evidence="2 3">
    <name type="scientific">Spirosoma sordidisoli</name>
    <dbReference type="NCBI Taxonomy" id="2502893"/>
    <lineage>
        <taxon>Bacteria</taxon>
        <taxon>Pseudomonadati</taxon>
        <taxon>Bacteroidota</taxon>
        <taxon>Cytophagia</taxon>
        <taxon>Cytophagales</taxon>
        <taxon>Cytophagaceae</taxon>
        <taxon>Spirosoma</taxon>
    </lineage>
</organism>
<proteinExistence type="predicted"/>
<keyword evidence="1" id="KW-0812">Transmembrane</keyword>
<dbReference type="AlphaFoldDB" id="A0A4Q2UJS8"/>
<sequence length="128" mass="14102">MITFSALEIIMTLTLVFGMLHARIREEAYNDLPDGEQVEVKRLVVADIVLILVIAFIGLQLVHVDTLPFTKPTSASGIFGFLALVIGNIDQFGQNMLKHKEDSIQHAIYLLGTHVLAVIVFTLATLLS</sequence>
<evidence type="ECO:0000313" key="3">
    <source>
        <dbReference type="Proteomes" id="UP000290407"/>
    </source>
</evidence>
<name>A0A4Q2UJS8_9BACT</name>
<dbReference type="Proteomes" id="UP000290407">
    <property type="component" value="Unassembled WGS sequence"/>
</dbReference>
<evidence type="ECO:0000313" key="2">
    <source>
        <dbReference type="EMBL" id="RYC69753.1"/>
    </source>
</evidence>
<accession>A0A4Q2UJS8</accession>
<reference evidence="2 3" key="1">
    <citation type="submission" date="2019-01" db="EMBL/GenBank/DDBJ databases">
        <title>Spirosoma flava sp. nov., a propanil-degrading bacterium isolated from herbicide-contaminated soil.</title>
        <authorList>
            <person name="Zhang L."/>
            <person name="Jiang J.-D."/>
        </authorList>
    </citation>
    <scope>NUCLEOTIDE SEQUENCE [LARGE SCALE GENOMIC DNA]</scope>
    <source>
        <strain evidence="2 3">TY50</strain>
    </source>
</reference>
<comment type="caution">
    <text evidence="2">The sequence shown here is derived from an EMBL/GenBank/DDBJ whole genome shotgun (WGS) entry which is preliminary data.</text>
</comment>
<evidence type="ECO:0000256" key="1">
    <source>
        <dbReference type="SAM" id="Phobius"/>
    </source>
</evidence>
<dbReference type="EMBL" id="SBLB01000003">
    <property type="protein sequence ID" value="RYC69753.1"/>
    <property type="molecule type" value="Genomic_DNA"/>
</dbReference>
<gene>
    <name evidence="2" type="ORF">EQG79_14250</name>
</gene>
<feature type="transmembrane region" description="Helical" evidence="1">
    <location>
        <begin position="107"/>
        <end position="127"/>
    </location>
</feature>
<feature type="transmembrane region" description="Helical" evidence="1">
    <location>
        <begin position="43"/>
        <end position="63"/>
    </location>
</feature>
<protein>
    <submittedName>
        <fullName evidence="2">Uncharacterized protein</fullName>
    </submittedName>
</protein>
<dbReference type="RefSeq" id="WP_129602069.1">
    <property type="nucleotide sequence ID" value="NZ_SBLB01000003.1"/>
</dbReference>
<keyword evidence="1" id="KW-1133">Transmembrane helix</keyword>
<keyword evidence="1" id="KW-0472">Membrane</keyword>
<feature type="transmembrane region" description="Helical" evidence="1">
    <location>
        <begin position="6"/>
        <end position="22"/>
    </location>
</feature>